<keyword evidence="1" id="KW-0175">Coiled coil</keyword>
<proteinExistence type="predicted"/>
<feature type="coiled-coil region" evidence="1">
    <location>
        <begin position="484"/>
        <end position="511"/>
    </location>
</feature>
<evidence type="ECO:0000313" key="3">
    <source>
        <dbReference type="Proteomes" id="UP000487221"/>
    </source>
</evidence>
<accession>A0A7J5H9M0</accession>
<protein>
    <submittedName>
        <fullName evidence="2">Uncharacterized protein</fullName>
    </submittedName>
</protein>
<dbReference type="Proteomes" id="UP000487221">
    <property type="component" value="Unassembled WGS sequence"/>
</dbReference>
<dbReference type="AlphaFoldDB" id="A0A7J5H9M0"/>
<name>A0A7J5H9M0_BACUN</name>
<sequence length="553" mass="65481">MGKLPMKQLIYTFKDISIDAIIEKHIELLKNRNQPQRTITNFNEVTCDSSFIAKIETVEGANKSLPRKQILYKKYAFLIHRLIQRCKSNKEGNFTRFNSKILQTVLGHVYIDMLNTLEVLSIIKVSSSYIPSIQARLIELNPNLLTVSEMKYSSYIEEYSDKMQQELKKYEQIQIQKIKSEMGDSLYDNFTKSLRMLKLVHRDEAEDYKDRHHFISLKSKEYFTYILNEYSKENFNILSVDKNLRTYSILTQSPRIFKNFLNIKFSIDIHNSHPLLFNKLIIERYNINDNILHILYNNLSNIDNSYYSVSKQLRKLLVNNRIEKGKIANIPNDILEYIYKTSKGIFWDDFIRLNEFKRLLRSDIKVALFHEVFYSKTLTTKGKDFAKVFKRKYPSVYKLVKESKREDRTFLANQMMRIESDIFRSILTKLYAKRFKVLTIHDAVVVLDTKANDQCTPELMHSIIEKEYLRIGLFPNTSVDYYSLENVARELRQEEQDMKEINELIDTFKAIAKDESHSRCQTCRDILKELEDGTSEIYINHATNEFVWHNIST</sequence>
<reference evidence="2 3" key="1">
    <citation type="journal article" date="2019" name="Nat. Med.">
        <title>A library of human gut bacterial isolates paired with longitudinal multiomics data enables mechanistic microbiome research.</title>
        <authorList>
            <person name="Poyet M."/>
            <person name="Groussin M."/>
            <person name="Gibbons S.M."/>
            <person name="Avila-Pacheco J."/>
            <person name="Jiang X."/>
            <person name="Kearney S.M."/>
            <person name="Perrotta A.R."/>
            <person name="Berdy B."/>
            <person name="Zhao S."/>
            <person name="Lieberman T.D."/>
            <person name="Swanson P.K."/>
            <person name="Smith M."/>
            <person name="Roesemann S."/>
            <person name="Alexander J.E."/>
            <person name="Rich S.A."/>
            <person name="Livny J."/>
            <person name="Vlamakis H."/>
            <person name="Clish C."/>
            <person name="Bullock K."/>
            <person name="Deik A."/>
            <person name="Scott J."/>
            <person name="Pierce K.A."/>
            <person name="Xavier R.J."/>
            <person name="Alm E.J."/>
        </authorList>
    </citation>
    <scope>NUCLEOTIDE SEQUENCE [LARGE SCALE GENOMIC DNA]</scope>
    <source>
        <strain evidence="2 3">BIOML-A19</strain>
    </source>
</reference>
<dbReference type="RefSeq" id="WP_151875146.1">
    <property type="nucleotide sequence ID" value="NZ_WCTY01000005.1"/>
</dbReference>
<organism evidence="2 3">
    <name type="scientific">Bacteroides uniformis</name>
    <dbReference type="NCBI Taxonomy" id="820"/>
    <lineage>
        <taxon>Bacteria</taxon>
        <taxon>Pseudomonadati</taxon>
        <taxon>Bacteroidota</taxon>
        <taxon>Bacteroidia</taxon>
        <taxon>Bacteroidales</taxon>
        <taxon>Bacteroidaceae</taxon>
        <taxon>Bacteroides</taxon>
    </lineage>
</organism>
<dbReference type="EMBL" id="WCTY01000005">
    <property type="protein sequence ID" value="KAB4186702.1"/>
    <property type="molecule type" value="Genomic_DNA"/>
</dbReference>
<evidence type="ECO:0000313" key="2">
    <source>
        <dbReference type="EMBL" id="KAB4186702.1"/>
    </source>
</evidence>
<comment type="caution">
    <text evidence="2">The sequence shown here is derived from an EMBL/GenBank/DDBJ whole genome shotgun (WGS) entry which is preliminary data.</text>
</comment>
<gene>
    <name evidence="2" type="ORF">GAQ44_03760</name>
</gene>
<evidence type="ECO:0000256" key="1">
    <source>
        <dbReference type="SAM" id="Coils"/>
    </source>
</evidence>